<feature type="region of interest" description="Disordered" evidence="1">
    <location>
        <begin position="1"/>
        <end position="120"/>
    </location>
</feature>
<dbReference type="Gene3D" id="3.10.20.90">
    <property type="entry name" value="Phosphatidylinositol 3-kinase Catalytic Subunit, Chain A, domain 1"/>
    <property type="match status" value="1"/>
</dbReference>
<dbReference type="InterPro" id="IPR029071">
    <property type="entry name" value="Ubiquitin-like_domsf"/>
</dbReference>
<gene>
    <name evidence="3" type="ORF">M501DRAFT_1013684</name>
</gene>
<comment type="caution">
    <text evidence="3">The sequence shown here is derived from an EMBL/GenBank/DDBJ whole genome shotgun (WGS) entry which is preliminary data.</text>
</comment>
<dbReference type="PANTHER" id="PTHR13169">
    <property type="entry name" value="UBIQUITIN-LIKE PROTEIN 3 HCG-1 PROTEIN"/>
    <property type="match status" value="1"/>
</dbReference>
<dbReference type="PANTHER" id="PTHR13169:SF0">
    <property type="entry name" value="UBIQUITIN-LIKE PROTEIN 3"/>
    <property type="match status" value="1"/>
</dbReference>
<dbReference type="InterPro" id="IPR040015">
    <property type="entry name" value="UBL3-like"/>
</dbReference>
<organism evidence="3 4">
    <name type="scientific">Patellaria atrata CBS 101060</name>
    <dbReference type="NCBI Taxonomy" id="1346257"/>
    <lineage>
        <taxon>Eukaryota</taxon>
        <taxon>Fungi</taxon>
        <taxon>Dikarya</taxon>
        <taxon>Ascomycota</taxon>
        <taxon>Pezizomycotina</taxon>
        <taxon>Dothideomycetes</taxon>
        <taxon>Dothideomycetes incertae sedis</taxon>
        <taxon>Patellariales</taxon>
        <taxon>Patellariaceae</taxon>
        <taxon>Patellaria</taxon>
    </lineage>
</organism>
<evidence type="ECO:0000259" key="2">
    <source>
        <dbReference type="Pfam" id="PF13881"/>
    </source>
</evidence>
<keyword evidence="4" id="KW-1185">Reference proteome</keyword>
<sequence>MALTSTPPPADASMNHQAETPHSTTDNRSPTPIEMANLPAQSSQSSTGEPQLTSTSPPLSVQQRLEQTTSSLPENSQSQPSETVDVPATSSAEDASLTRNDSGAIGPSTDAPMSQPDPAGGPALMITLLLTSGARHPYKIDEKYLKKRGVNVEEMDPRNLSVYQLKELIWRDWREEWEPRPTAPNFIRLISFGRMLGDADPLKNYKFNAEAPNVLHMTVKPQDLIEEEDTKTGKSTARDRGDNEPTAGCRCVIL</sequence>
<evidence type="ECO:0000256" key="1">
    <source>
        <dbReference type="SAM" id="MobiDB-lite"/>
    </source>
</evidence>
<dbReference type="InterPro" id="IPR039540">
    <property type="entry name" value="UBL3-like_ubiquitin_dom"/>
</dbReference>
<feature type="compositionally biased region" description="Pro residues" evidence="1">
    <location>
        <begin position="1"/>
        <end position="10"/>
    </location>
</feature>
<feature type="compositionally biased region" description="Polar residues" evidence="1">
    <location>
        <begin position="14"/>
        <end position="30"/>
    </location>
</feature>
<evidence type="ECO:0000313" key="3">
    <source>
        <dbReference type="EMBL" id="KAF2842335.1"/>
    </source>
</evidence>
<dbReference type="Pfam" id="PF13881">
    <property type="entry name" value="Rad60-SLD_2"/>
    <property type="match status" value="1"/>
</dbReference>
<reference evidence="3" key="1">
    <citation type="journal article" date="2020" name="Stud. Mycol.">
        <title>101 Dothideomycetes genomes: a test case for predicting lifestyles and emergence of pathogens.</title>
        <authorList>
            <person name="Haridas S."/>
            <person name="Albert R."/>
            <person name="Binder M."/>
            <person name="Bloem J."/>
            <person name="Labutti K."/>
            <person name="Salamov A."/>
            <person name="Andreopoulos B."/>
            <person name="Baker S."/>
            <person name="Barry K."/>
            <person name="Bills G."/>
            <person name="Bluhm B."/>
            <person name="Cannon C."/>
            <person name="Castanera R."/>
            <person name="Culley D."/>
            <person name="Daum C."/>
            <person name="Ezra D."/>
            <person name="Gonzalez J."/>
            <person name="Henrissat B."/>
            <person name="Kuo A."/>
            <person name="Liang C."/>
            <person name="Lipzen A."/>
            <person name="Lutzoni F."/>
            <person name="Magnuson J."/>
            <person name="Mondo S."/>
            <person name="Nolan M."/>
            <person name="Ohm R."/>
            <person name="Pangilinan J."/>
            <person name="Park H.-J."/>
            <person name="Ramirez L."/>
            <person name="Alfaro M."/>
            <person name="Sun H."/>
            <person name="Tritt A."/>
            <person name="Yoshinaga Y."/>
            <person name="Zwiers L.-H."/>
            <person name="Turgeon B."/>
            <person name="Goodwin S."/>
            <person name="Spatafora J."/>
            <person name="Crous P."/>
            <person name="Grigoriev I."/>
        </authorList>
    </citation>
    <scope>NUCLEOTIDE SEQUENCE</scope>
    <source>
        <strain evidence="3">CBS 101060</strain>
    </source>
</reference>
<dbReference type="OrthoDB" id="1043111at2759"/>
<accession>A0A9P4SGZ9</accession>
<evidence type="ECO:0000313" key="4">
    <source>
        <dbReference type="Proteomes" id="UP000799429"/>
    </source>
</evidence>
<feature type="compositionally biased region" description="Polar residues" evidence="1">
    <location>
        <begin position="39"/>
        <end position="101"/>
    </location>
</feature>
<feature type="domain" description="UBL3-like ubiquitin" evidence="2">
    <location>
        <begin position="145"/>
        <end position="235"/>
    </location>
</feature>
<dbReference type="SUPFAM" id="SSF54236">
    <property type="entry name" value="Ubiquitin-like"/>
    <property type="match status" value="1"/>
</dbReference>
<dbReference type="EMBL" id="MU006090">
    <property type="protein sequence ID" value="KAF2842335.1"/>
    <property type="molecule type" value="Genomic_DNA"/>
</dbReference>
<protein>
    <recommendedName>
        <fullName evidence="2">UBL3-like ubiquitin domain-containing protein</fullName>
    </recommendedName>
</protein>
<feature type="compositionally biased region" description="Basic and acidic residues" evidence="1">
    <location>
        <begin position="230"/>
        <end position="243"/>
    </location>
</feature>
<proteinExistence type="predicted"/>
<name>A0A9P4SGZ9_9PEZI</name>
<dbReference type="AlphaFoldDB" id="A0A9P4SGZ9"/>
<dbReference type="Proteomes" id="UP000799429">
    <property type="component" value="Unassembled WGS sequence"/>
</dbReference>
<feature type="region of interest" description="Disordered" evidence="1">
    <location>
        <begin position="226"/>
        <end position="247"/>
    </location>
</feature>